<reference evidence="9 10" key="1">
    <citation type="journal article" date="2017" name="Environ. Microbiol.">
        <title>Decay of the glycolytic pathway and adaptation to intranuclear parasitism within Enterocytozoonidae microsporidia.</title>
        <authorList>
            <person name="Wiredu Boakye D."/>
            <person name="Jaroenlak P."/>
            <person name="Prachumwat A."/>
            <person name="Williams T.A."/>
            <person name="Bateman K.S."/>
            <person name="Itsathitphaisarn O."/>
            <person name="Sritunyalucksana K."/>
            <person name="Paszkiewicz K.H."/>
            <person name="Moore K.A."/>
            <person name="Stentiford G.D."/>
            <person name="Williams B.A."/>
        </authorList>
    </citation>
    <scope>NUCLEOTIDE SEQUENCE [LARGE SCALE GENOMIC DNA]</scope>
    <source>
        <strain evidence="9 10">TH1</strain>
    </source>
</reference>
<dbReference type="PANTHER" id="PTHR11581">
    <property type="entry name" value="30S/40S RIBOSOMAL PROTEIN S4"/>
    <property type="match status" value="1"/>
</dbReference>
<sequence length="269" mass="30442">MPSGGHRHLKRLAANNKWGLEKSGGKYAIRPLPGSHNKELSIPMHYILTRFLKLAQTSKEVHYIMKEGLVHVNGKKMLNHKSTVGLFDVISVKKSNEHFRLILGINRKFKLQKITSEEAKFRLTKVSSKGVDKLKIGENMEEVPMTRTLCGYNFRYANPAIEVSDTVKVNIESNKIVENYKFEQGAIVFIFSGSNTGRVGTIKSMEKQTDGKTLIQLVDGNMNHFTTLMSSAMVIGKDEQTLITLDESEGIKYTEFEKSNLRYKAEVEE</sequence>
<evidence type="ECO:0000313" key="10">
    <source>
        <dbReference type="Proteomes" id="UP000192758"/>
    </source>
</evidence>
<dbReference type="VEuPathDB" id="MicrosporidiaDB:EHP00_399"/>
<dbReference type="Gene3D" id="3.10.290.10">
    <property type="entry name" value="RNA-binding S4 domain"/>
    <property type="match status" value="1"/>
</dbReference>
<feature type="domain" description="Small ribosomal subunit protein eS4 N-terminal" evidence="8">
    <location>
        <begin position="4"/>
        <end position="39"/>
    </location>
</feature>
<dbReference type="OrthoDB" id="1109245at2759"/>
<dbReference type="InterPro" id="IPR014722">
    <property type="entry name" value="Rib_uL2_dom2"/>
</dbReference>
<keyword evidence="2" id="KW-0699">rRNA-binding</keyword>
<dbReference type="GO" id="GO:0019843">
    <property type="term" value="F:rRNA binding"/>
    <property type="evidence" value="ECO:0007669"/>
    <property type="project" value="UniProtKB-KW"/>
</dbReference>
<name>A0A1W0E9E9_9MICR</name>
<proteinExistence type="inferred from homology"/>
<evidence type="ECO:0000259" key="7">
    <source>
        <dbReference type="Pfam" id="PF00900"/>
    </source>
</evidence>
<dbReference type="CDD" id="cd06087">
    <property type="entry name" value="KOW_RPS4"/>
    <property type="match status" value="1"/>
</dbReference>
<feature type="domain" description="Small ribosomal subunit protein eS4 central region" evidence="7">
    <location>
        <begin position="96"/>
        <end position="176"/>
    </location>
</feature>
<evidence type="ECO:0000256" key="3">
    <source>
        <dbReference type="ARBA" id="ARBA00022884"/>
    </source>
</evidence>
<dbReference type="Pfam" id="PF08071">
    <property type="entry name" value="RS4NT"/>
    <property type="match status" value="1"/>
</dbReference>
<evidence type="ECO:0000313" key="9">
    <source>
        <dbReference type="EMBL" id="OQS55858.1"/>
    </source>
</evidence>
<dbReference type="GO" id="GO:0022627">
    <property type="term" value="C:cytosolic small ribosomal subunit"/>
    <property type="evidence" value="ECO:0007669"/>
    <property type="project" value="TreeGrafter"/>
</dbReference>
<dbReference type="Pfam" id="PF00900">
    <property type="entry name" value="Ribosomal_S4e"/>
    <property type="match status" value="1"/>
</dbReference>
<dbReference type="InterPro" id="IPR013845">
    <property type="entry name" value="Ribosomal_eS4_central_region"/>
</dbReference>
<dbReference type="InterPro" id="IPR041982">
    <property type="entry name" value="Ribosomal_eS4_KOW"/>
</dbReference>
<dbReference type="STRING" id="646526.A0A1W0E9E9"/>
<dbReference type="Gene3D" id="2.30.30.30">
    <property type="match status" value="1"/>
</dbReference>
<evidence type="ECO:0000256" key="1">
    <source>
        <dbReference type="ARBA" id="ARBA00007500"/>
    </source>
</evidence>
<evidence type="ECO:0000256" key="6">
    <source>
        <dbReference type="PROSITE-ProRule" id="PRU00182"/>
    </source>
</evidence>
<gene>
    <name evidence="9" type="primary">RPS4</name>
    <name evidence="9" type="ORF">EHP00_399</name>
</gene>
<dbReference type="InterPro" id="IPR036986">
    <property type="entry name" value="S4_RNA-bd_sf"/>
</dbReference>
<evidence type="ECO:0000256" key="2">
    <source>
        <dbReference type="ARBA" id="ARBA00022730"/>
    </source>
</evidence>
<dbReference type="PROSITE" id="PS50889">
    <property type="entry name" value="S4"/>
    <property type="match status" value="1"/>
</dbReference>
<dbReference type="GO" id="GO:0006412">
    <property type="term" value="P:translation"/>
    <property type="evidence" value="ECO:0007669"/>
    <property type="project" value="InterPro"/>
</dbReference>
<dbReference type="GO" id="GO:0003735">
    <property type="term" value="F:structural constituent of ribosome"/>
    <property type="evidence" value="ECO:0007669"/>
    <property type="project" value="InterPro"/>
</dbReference>
<dbReference type="AlphaFoldDB" id="A0A1W0E9E9"/>
<keyword evidence="10" id="KW-1185">Reference proteome</keyword>
<keyword evidence="5" id="KW-0687">Ribonucleoprotein</keyword>
<protein>
    <submittedName>
        <fullName evidence="9">RPS4</fullName>
    </submittedName>
</protein>
<dbReference type="InterPro" id="IPR000876">
    <property type="entry name" value="Ribosomal_eS4"/>
</dbReference>
<keyword evidence="4" id="KW-0689">Ribosomal protein</keyword>
<dbReference type="Proteomes" id="UP000192758">
    <property type="component" value="Unassembled WGS sequence"/>
</dbReference>
<accession>A0A1W0E9E9</accession>
<evidence type="ECO:0000256" key="4">
    <source>
        <dbReference type="ARBA" id="ARBA00022980"/>
    </source>
</evidence>
<comment type="caution">
    <text evidence="9">The sequence shown here is derived from an EMBL/GenBank/DDBJ whole genome shotgun (WGS) entry which is preliminary data.</text>
</comment>
<dbReference type="InterPro" id="IPR038237">
    <property type="entry name" value="Ribosomal_eS4_central_sf"/>
</dbReference>
<dbReference type="Gene3D" id="2.40.50.740">
    <property type="match status" value="1"/>
</dbReference>
<evidence type="ECO:0000256" key="5">
    <source>
        <dbReference type="ARBA" id="ARBA00023274"/>
    </source>
</evidence>
<keyword evidence="3 6" id="KW-0694">RNA-binding</keyword>
<dbReference type="InterPro" id="IPR013843">
    <property type="entry name" value="Ribosomal_eS4_N"/>
</dbReference>
<dbReference type="PANTHER" id="PTHR11581:SF0">
    <property type="entry name" value="SMALL RIBOSOMAL SUBUNIT PROTEIN ES4"/>
    <property type="match status" value="1"/>
</dbReference>
<comment type="similarity">
    <text evidence="1">Belongs to the eukaryotic ribosomal protein eS4 family.</text>
</comment>
<dbReference type="EMBL" id="MNPJ01000001">
    <property type="protein sequence ID" value="OQS55858.1"/>
    <property type="molecule type" value="Genomic_DNA"/>
</dbReference>
<evidence type="ECO:0000259" key="8">
    <source>
        <dbReference type="Pfam" id="PF08071"/>
    </source>
</evidence>
<organism evidence="9 10">
    <name type="scientific">Ecytonucleospora hepatopenaei</name>
    <dbReference type="NCBI Taxonomy" id="646526"/>
    <lineage>
        <taxon>Eukaryota</taxon>
        <taxon>Fungi</taxon>
        <taxon>Fungi incertae sedis</taxon>
        <taxon>Microsporidia</taxon>
        <taxon>Enterocytozoonidae</taxon>
        <taxon>Ecytonucleospora</taxon>
    </lineage>
</organism>